<evidence type="ECO:0000313" key="2">
    <source>
        <dbReference type="EMBL" id="GAO38649.1"/>
    </source>
</evidence>
<dbReference type="InterPro" id="IPR011335">
    <property type="entry name" value="Restrct_endonuc-II-like"/>
</dbReference>
<reference evidence="2 3" key="1">
    <citation type="submission" date="2015-04" db="EMBL/GenBank/DDBJ databases">
        <title>Whole genome shotgun sequence of Sphingomonas changbaiensis NBRC 104936.</title>
        <authorList>
            <person name="Katano-Makiyama Y."/>
            <person name="Hosoyama A."/>
            <person name="Hashimoto M."/>
            <person name="Noguchi M."/>
            <person name="Tsuchikane K."/>
            <person name="Ohji S."/>
            <person name="Yamazoe A."/>
            <person name="Ichikawa N."/>
            <person name="Kimura A."/>
            <person name="Fujita N."/>
        </authorList>
    </citation>
    <scope>NUCLEOTIDE SEQUENCE [LARGE SCALE GENOMIC DNA]</scope>
    <source>
        <strain evidence="2 3">NBRC 104936</strain>
    </source>
</reference>
<dbReference type="InterPro" id="IPR007569">
    <property type="entry name" value="DUF559"/>
</dbReference>
<sequence length="129" mass="15104">MPKWRRRNTERARQLRREATPAERHLWQYLNRSQLDGFKFSRQMQIGPFYCDLLCRKEGLAIELDGFSHDIQPGKDKWRDRILAEYGIRVLRFTNEDVFQHTEGVLIEIRRALGSGPPPAPPASGRGEE</sequence>
<dbReference type="PANTHER" id="PTHR38590">
    <property type="entry name" value="BLL0828 PROTEIN"/>
    <property type="match status" value="1"/>
</dbReference>
<keyword evidence="3" id="KW-1185">Reference proteome</keyword>
<evidence type="ECO:0000259" key="1">
    <source>
        <dbReference type="Pfam" id="PF04480"/>
    </source>
</evidence>
<dbReference type="CDD" id="cd01038">
    <property type="entry name" value="Endonuclease_DUF559"/>
    <property type="match status" value="1"/>
</dbReference>
<dbReference type="OrthoDB" id="9798754at2"/>
<dbReference type="AlphaFoldDB" id="A0A0E9MM86"/>
<comment type="caution">
    <text evidence="2">The sequence shown here is derived from an EMBL/GenBank/DDBJ whole genome shotgun (WGS) entry which is preliminary data.</text>
</comment>
<evidence type="ECO:0000313" key="3">
    <source>
        <dbReference type="Proteomes" id="UP000033202"/>
    </source>
</evidence>
<proteinExistence type="predicted"/>
<dbReference type="InterPro" id="IPR047216">
    <property type="entry name" value="Endonuclease_DUF559_bact"/>
</dbReference>
<dbReference type="SUPFAM" id="SSF52980">
    <property type="entry name" value="Restriction endonuclease-like"/>
    <property type="match status" value="1"/>
</dbReference>
<dbReference type="PANTHER" id="PTHR38590:SF1">
    <property type="entry name" value="BLL0828 PROTEIN"/>
    <property type="match status" value="1"/>
</dbReference>
<dbReference type="RefSeq" id="WP_046347502.1">
    <property type="nucleotide sequence ID" value="NZ_BBWU01000017.1"/>
</dbReference>
<dbReference type="EMBL" id="BBWU01000017">
    <property type="protein sequence ID" value="GAO38649.1"/>
    <property type="molecule type" value="Genomic_DNA"/>
</dbReference>
<protein>
    <recommendedName>
        <fullName evidence="1">DUF559 domain-containing protein</fullName>
    </recommendedName>
</protein>
<dbReference type="Proteomes" id="UP000033202">
    <property type="component" value="Unassembled WGS sequence"/>
</dbReference>
<feature type="domain" description="DUF559" evidence="1">
    <location>
        <begin position="7"/>
        <end position="113"/>
    </location>
</feature>
<dbReference type="Pfam" id="PF04480">
    <property type="entry name" value="DUF559"/>
    <property type="match status" value="1"/>
</dbReference>
<dbReference type="Gene3D" id="3.40.960.10">
    <property type="entry name" value="VSR Endonuclease"/>
    <property type="match status" value="1"/>
</dbReference>
<gene>
    <name evidence="2" type="ORF">SCH01S_17_00030</name>
</gene>
<organism evidence="2 3">
    <name type="scientific">Sphingomonas changbaiensis NBRC 104936</name>
    <dbReference type="NCBI Taxonomy" id="1219043"/>
    <lineage>
        <taxon>Bacteria</taxon>
        <taxon>Pseudomonadati</taxon>
        <taxon>Pseudomonadota</taxon>
        <taxon>Alphaproteobacteria</taxon>
        <taxon>Sphingomonadales</taxon>
        <taxon>Sphingomonadaceae</taxon>
        <taxon>Sphingomonas</taxon>
    </lineage>
</organism>
<accession>A0A0E9MM86</accession>
<name>A0A0E9MM86_9SPHN</name>
<dbReference type="STRING" id="1219043.SCH01S_17_00030"/>